<gene>
    <name evidence="2" type="ORF">ACIGXA_17950</name>
</gene>
<dbReference type="PANTHER" id="PTHR43591">
    <property type="entry name" value="METHYLTRANSFERASE"/>
    <property type="match status" value="1"/>
</dbReference>
<dbReference type="SUPFAM" id="SSF53335">
    <property type="entry name" value="S-adenosyl-L-methionine-dependent methyltransferases"/>
    <property type="match status" value="1"/>
</dbReference>
<dbReference type="CDD" id="cd02440">
    <property type="entry name" value="AdoMet_MTases"/>
    <property type="match status" value="1"/>
</dbReference>
<evidence type="ECO:0000313" key="2">
    <source>
        <dbReference type="EMBL" id="MFI9102404.1"/>
    </source>
</evidence>
<accession>A0ABW8C7K0</accession>
<keyword evidence="2" id="KW-0808">Transferase</keyword>
<dbReference type="Proteomes" id="UP001614394">
    <property type="component" value="Unassembled WGS sequence"/>
</dbReference>
<protein>
    <submittedName>
        <fullName evidence="2">Class I SAM-dependent methyltransferase</fullName>
        <ecNumber evidence="2">2.1.1.-</ecNumber>
    </submittedName>
</protein>
<dbReference type="InterPro" id="IPR029063">
    <property type="entry name" value="SAM-dependent_MTases_sf"/>
</dbReference>
<sequence length="243" mass="25177">MLNYDAEAERYDATRGGVPRAEAAARAVLRLVPDRARTLLDVGCGTGLVTERLARPGLRVLGVDASAGMASVAAGRVGPSVVLGDSRRLPVATGSVDAVCAVWLLHLLPDAAEVVAECARVLRPGGVFITTVDKDLAHGVDSDIDALLAPHLIPDAYDEAAAVVGWAAGHGLRPGAETSFTGHGQGRSPALTVEKIRAGYFASALEFSPRQAQGVIEGLGALPGQHTPRPDPVYRLLTLGKDA</sequence>
<dbReference type="PANTHER" id="PTHR43591:SF99">
    <property type="entry name" value="OS06G0646000 PROTEIN"/>
    <property type="match status" value="1"/>
</dbReference>
<dbReference type="EC" id="2.1.1.-" evidence="2"/>
<dbReference type="RefSeq" id="WP_399650075.1">
    <property type="nucleotide sequence ID" value="NZ_JBITYG010000005.1"/>
</dbReference>
<dbReference type="GO" id="GO:0032259">
    <property type="term" value="P:methylation"/>
    <property type="evidence" value="ECO:0007669"/>
    <property type="project" value="UniProtKB-KW"/>
</dbReference>
<organism evidence="2 3">
    <name type="scientific">Streptomyces fildesensis</name>
    <dbReference type="NCBI Taxonomy" id="375757"/>
    <lineage>
        <taxon>Bacteria</taxon>
        <taxon>Bacillati</taxon>
        <taxon>Actinomycetota</taxon>
        <taxon>Actinomycetes</taxon>
        <taxon>Kitasatosporales</taxon>
        <taxon>Streptomycetaceae</taxon>
        <taxon>Streptomyces</taxon>
    </lineage>
</organism>
<evidence type="ECO:0000259" key="1">
    <source>
        <dbReference type="Pfam" id="PF08241"/>
    </source>
</evidence>
<feature type="domain" description="Methyltransferase type 11" evidence="1">
    <location>
        <begin position="40"/>
        <end position="129"/>
    </location>
</feature>
<keyword evidence="2" id="KW-0489">Methyltransferase</keyword>
<reference evidence="2 3" key="1">
    <citation type="submission" date="2024-10" db="EMBL/GenBank/DDBJ databases">
        <title>The Natural Products Discovery Center: Release of the First 8490 Sequenced Strains for Exploring Actinobacteria Biosynthetic Diversity.</title>
        <authorList>
            <person name="Kalkreuter E."/>
            <person name="Kautsar S.A."/>
            <person name="Yang D."/>
            <person name="Bader C.D."/>
            <person name="Teijaro C.N."/>
            <person name="Fluegel L."/>
            <person name="Davis C.M."/>
            <person name="Simpson J.R."/>
            <person name="Lauterbach L."/>
            <person name="Steele A.D."/>
            <person name="Gui C."/>
            <person name="Meng S."/>
            <person name="Li G."/>
            <person name="Viehrig K."/>
            <person name="Ye F."/>
            <person name="Su P."/>
            <person name="Kiefer A.F."/>
            <person name="Nichols A."/>
            <person name="Cepeda A.J."/>
            <person name="Yan W."/>
            <person name="Fan B."/>
            <person name="Jiang Y."/>
            <person name="Adhikari A."/>
            <person name="Zheng C.-J."/>
            <person name="Schuster L."/>
            <person name="Cowan T.M."/>
            <person name="Smanski M.J."/>
            <person name="Chevrette M.G."/>
            <person name="De Carvalho L.P.S."/>
            <person name="Shen B."/>
        </authorList>
    </citation>
    <scope>NUCLEOTIDE SEQUENCE [LARGE SCALE GENOMIC DNA]</scope>
    <source>
        <strain evidence="2 3">NPDC053399</strain>
    </source>
</reference>
<comment type="caution">
    <text evidence="2">The sequence shown here is derived from an EMBL/GenBank/DDBJ whole genome shotgun (WGS) entry which is preliminary data.</text>
</comment>
<dbReference type="Gene3D" id="3.40.50.150">
    <property type="entry name" value="Vaccinia Virus protein VP39"/>
    <property type="match status" value="1"/>
</dbReference>
<name>A0ABW8C7K0_9ACTN</name>
<proteinExistence type="predicted"/>
<dbReference type="EMBL" id="JBITYG010000005">
    <property type="protein sequence ID" value="MFI9102404.1"/>
    <property type="molecule type" value="Genomic_DNA"/>
</dbReference>
<dbReference type="Pfam" id="PF08241">
    <property type="entry name" value="Methyltransf_11"/>
    <property type="match status" value="1"/>
</dbReference>
<keyword evidence="3" id="KW-1185">Reference proteome</keyword>
<dbReference type="GO" id="GO:0008168">
    <property type="term" value="F:methyltransferase activity"/>
    <property type="evidence" value="ECO:0007669"/>
    <property type="project" value="UniProtKB-KW"/>
</dbReference>
<evidence type="ECO:0000313" key="3">
    <source>
        <dbReference type="Proteomes" id="UP001614394"/>
    </source>
</evidence>
<dbReference type="InterPro" id="IPR013216">
    <property type="entry name" value="Methyltransf_11"/>
</dbReference>